<organism evidence="2">
    <name type="scientific">Bacillus mycoides</name>
    <dbReference type="NCBI Taxonomy" id="1405"/>
    <lineage>
        <taxon>Bacteria</taxon>
        <taxon>Bacillati</taxon>
        <taxon>Bacillota</taxon>
        <taxon>Bacilli</taxon>
        <taxon>Bacillales</taxon>
        <taxon>Bacillaceae</taxon>
        <taxon>Bacillus</taxon>
        <taxon>Bacillus cereus group</taxon>
    </lineage>
</organism>
<dbReference type="AlphaFoldDB" id="C2XQ95"/>
<dbReference type="HOGENOM" id="CLU_1599370_0_0_9"/>
<dbReference type="RefSeq" id="WP_002064077.1">
    <property type="nucleotide sequence ID" value="NZ_CM000737.1"/>
</dbReference>
<protein>
    <recommendedName>
        <fullName evidence="3">Novel toxin 21 domain-containing protein</fullName>
    </recommendedName>
</protein>
<gene>
    <name evidence="2" type="ORF">bcere0026_8480</name>
</gene>
<name>C2XQ95_BACMY</name>
<dbReference type="EMBL" id="ACMP01000034">
    <property type="protein sequence ID" value="EEL72225.1"/>
    <property type="molecule type" value="Genomic_DNA"/>
</dbReference>
<evidence type="ECO:0000256" key="1">
    <source>
        <dbReference type="SAM" id="MobiDB-lite"/>
    </source>
</evidence>
<feature type="compositionally biased region" description="Basic and acidic residues" evidence="1">
    <location>
        <begin position="152"/>
        <end position="166"/>
    </location>
</feature>
<reference evidence="2" key="1">
    <citation type="journal article" date="2012" name="Genome Res.">
        <title>Genomic characterization of the Bacillus cereus sensu lato species: Backdrop to the evolution of Bacillus anthracis.</title>
        <authorList>
            <person name="Zwick M.E."/>
            <person name="Joseph S.J."/>
            <person name="Didelot X."/>
            <person name="Chen P.E."/>
            <person name="Bishop-Lilly K.A."/>
            <person name="Stewart A.C."/>
            <person name="Willner K."/>
            <person name="Nolan N."/>
            <person name="Lentz S."/>
            <person name="Thomason M.K."/>
            <person name="Sozhamannan S."/>
            <person name="Mateczun A.J."/>
            <person name="Du L."/>
            <person name="Read T.D."/>
        </authorList>
    </citation>
    <scope>NUCLEOTIDE SEQUENCE [LARGE SCALE GENOMIC DNA]</scope>
    <source>
        <strain evidence="2">AH603</strain>
    </source>
</reference>
<proteinExistence type="predicted"/>
<evidence type="ECO:0000313" key="2">
    <source>
        <dbReference type="EMBL" id="EEL72225.1"/>
    </source>
</evidence>
<evidence type="ECO:0008006" key="3">
    <source>
        <dbReference type="Google" id="ProtNLM"/>
    </source>
</evidence>
<comment type="caution">
    <text evidence="2">The sequence shown here is derived from an EMBL/GenBank/DDBJ whole genome shotgun (WGS) entry which is preliminary data.</text>
</comment>
<sequence length="166" mass="18325">MKRFIKPLLIASAFALGITTIAPEKGFAEVSNYENKIESTYELEYNNDVSFENNFEVNDYSELEQSNLQGTEGLPEHGVQYALPLIPVAIAAIMRLVPVALKAGSRHINMSKFTQRVSGQLFKDPKSGWSISKERSGNPHGGSAWKLISPKGKKEATLDSKGKVLR</sequence>
<feature type="region of interest" description="Disordered" evidence="1">
    <location>
        <begin position="124"/>
        <end position="166"/>
    </location>
</feature>
<accession>C2XQ95</accession>
<dbReference type="Proteomes" id="UP000001753">
    <property type="component" value="Chromosome"/>
</dbReference>